<evidence type="ECO:0008006" key="9">
    <source>
        <dbReference type="Google" id="ProtNLM"/>
    </source>
</evidence>
<dbReference type="GO" id="GO:0046872">
    <property type="term" value="F:metal ion binding"/>
    <property type="evidence" value="ECO:0007669"/>
    <property type="project" value="UniProtKB-KW"/>
</dbReference>
<dbReference type="GO" id="GO:0008237">
    <property type="term" value="F:metallopeptidase activity"/>
    <property type="evidence" value="ECO:0007669"/>
    <property type="project" value="UniProtKB-KW"/>
</dbReference>
<dbReference type="Gene3D" id="3.40.390.10">
    <property type="entry name" value="Collagenase (Catalytic Domain)"/>
    <property type="match status" value="1"/>
</dbReference>
<evidence type="ECO:0000256" key="5">
    <source>
        <dbReference type="ARBA" id="ARBA00022833"/>
    </source>
</evidence>
<evidence type="ECO:0000313" key="7">
    <source>
        <dbReference type="EMBL" id="CEM22060.1"/>
    </source>
</evidence>
<dbReference type="CDD" id="cd11375">
    <property type="entry name" value="Peptidase_M54"/>
    <property type="match status" value="1"/>
</dbReference>
<dbReference type="InterPro" id="IPR024079">
    <property type="entry name" value="MetalloPept_cat_dom_sf"/>
</dbReference>
<evidence type="ECO:0000256" key="1">
    <source>
        <dbReference type="ARBA" id="ARBA00001947"/>
    </source>
</evidence>
<keyword evidence="8" id="KW-1185">Reference proteome</keyword>
<reference evidence="7 8" key="1">
    <citation type="submission" date="2014-11" db="EMBL/GenBank/DDBJ databases">
        <authorList>
            <person name="Zhu J."/>
            <person name="Qi W."/>
            <person name="Song R."/>
        </authorList>
    </citation>
    <scope>NUCLEOTIDE SEQUENCE [LARGE SCALE GENOMIC DNA]</scope>
</reference>
<sequence>MRRMKSRLPTEHTNTILLVPLGDRINTDKTLPDGFCELLRLYCGAFYDGMEVAMLSKPLSLHNCRSRESRQGAETHRQYLIGDIFQLMGSHREVLGHRRAFCVVGFTMEDIYPGEEWNFVFGQARPMERVGVFSFARHDPCFYGEMAPGPQTSATLLWRAMQTMTHEIGHIFGMEHCVYYKCLMNGSNHALEAASRPSVLCPVCLQKLYHAIRFDPHKRYVGLVDALGAIAGRLKRDTVEGSIQRAREWLTRRLAHWE</sequence>
<dbReference type="SUPFAM" id="SSF55486">
    <property type="entry name" value="Metalloproteases ('zincins'), catalytic domain"/>
    <property type="match status" value="1"/>
</dbReference>
<keyword evidence="2" id="KW-0645">Protease</keyword>
<evidence type="ECO:0000256" key="6">
    <source>
        <dbReference type="ARBA" id="ARBA00023049"/>
    </source>
</evidence>
<protein>
    <recommendedName>
        <fullName evidence="9">Archaemetzincin</fullName>
    </recommendedName>
</protein>
<evidence type="ECO:0000313" key="8">
    <source>
        <dbReference type="Proteomes" id="UP000041254"/>
    </source>
</evidence>
<dbReference type="VEuPathDB" id="CryptoDB:Vbra_3117"/>
<dbReference type="OrthoDB" id="194149at2759"/>
<evidence type="ECO:0000256" key="3">
    <source>
        <dbReference type="ARBA" id="ARBA00022723"/>
    </source>
</evidence>
<keyword evidence="6" id="KW-0482">Metalloprotease</keyword>
<evidence type="ECO:0000256" key="2">
    <source>
        <dbReference type="ARBA" id="ARBA00022670"/>
    </source>
</evidence>
<dbReference type="GO" id="GO:0006508">
    <property type="term" value="P:proteolysis"/>
    <property type="evidence" value="ECO:0007669"/>
    <property type="project" value="UniProtKB-KW"/>
</dbReference>
<gene>
    <name evidence="7" type="ORF">Vbra_3117</name>
</gene>
<keyword evidence="3" id="KW-0479">Metal-binding</keyword>
<dbReference type="Proteomes" id="UP000041254">
    <property type="component" value="Unassembled WGS sequence"/>
</dbReference>
<keyword evidence="4" id="KW-0378">Hydrolase</keyword>
<accession>A0A0G4G251</accession>
<dbReference type="InterPro" id="IPR012962">
    <property type="entry name" value="Pept_M54_archaemetzincn"/>
</dbReference>
<dbReference type="PANTHER" id="PTHR15910">
    <property type="entry name" value="ARCHAEMETZINCIN"/>
    <property type="match status" value="1"/>
</dbReference>
<comment type="cofactor">
    <cofactor evidence="1">
        <name>Zn(2+)</name>
        <dbReference type="ChEBI" id="CHEBI:29105"/>
    </cofactor>
</comment>
<dbReference type="Pfam" id="PF07998">
    <property type="entry name" value="Peptidase_M54"/>
    <property type="match status" value="1"/>
</dbReference>
<organism evidence="7 8">
    <name type="scientific">Vitrella brassicaformis (strain CCMP3155)</name>
    <dbReference type="NCBI Taxonomy" id="1169540"/>
    <lineage>
        <taxon>Eukaryota</taxon>
        <taxon>Sar</taxon>
        <taxon>Alveolata</taxon>
        <taxon>Colpodellida</taxon>
        <taxon>Vitrellaceae</taxon>
        <taxon>Vitrella</taxon>
    </lineage>
</organism>
<keyword evidence="5" id="KW-0862">Zinc</keyword>
<proteinExistence type="predicted"/>
<dbReference type="EMBL" id="CDMY01000549">
    <property type="protein sequence ID" value="CEM22060.1"/>
    <property type="molecule type" value="Genomic_DNA"/>
</dbReference>
<dbReference type="AlphaFoldDB" id="A0A0G4G251"/>
<evidence type="ECO:0000256" key="4">
    <source>
        <dbReference type="ARBA" id="ARBA00022801"/>
    </source>
</evidence>
<name>A0A0G4G251_VITBC</name>
<dbReference type="InParanoid" id="A0A0G4G251"/>
<dbReference type="OMA" id="RENDFGH"/>
<dbReference type="PANTHER" id="PTHR15910:SF1">
    <property type="entry name" value="ARCHAEMETZINCIN-2"/>
    <property type="match status" value="1"/>
</dbReference>